<protein>
    <submittedName>
        <fullName evidence="2">Uncharacterized protein</fullName>
    </submittedName>
</protein>
<dbReference type="GeneID" id="81464626"/>
<dbReference type="RefSeq" id="XP_056581693.1">
    <property type="nucleotide sequence ID" value="XM_056725443.1"/>
</dbReference>
<keyword evidence="3" id="KW-1185">Reference proteome</keyword>
<accession>A0A9W9SCP0</accession>
<evidence type="ECO:0000256" key="1">
    <source>
        <dbReference type="SAM" id="MobiDB-lite"/>
    </source>
</evidence>
<reference evidence="2" key="1">
    <citation type="submission" date="2022-12" db="EMBL/GenBank/DDBJ databases">
        <authorList>
            <person name="Petersen C."/>
        </authorList>
    </citation>
    <scope>NUCLEOTIDE SEQUENCE</scope>
    <source>
        <strain evidence="2">IBT 3081</strain>
    </source>
</reference>
<evidence type="ECO:0000313" key="2">
    <source>
        <dbReference type="EMBL" id="KAJ5375707.1"/>
    </source>
</evidence>
<feature type="compositionally biased region" description="Low complexity" evidence="1">
    <location>
        <begin position="8"/>
        <end position="27"/>
    </location>
</feature>
<evidence type="ECO:0000313" key="3">
    <source>
        <dbReference type="Proteomes" id="UP001147752"/>
    </source>
</evidence>
<comment type="caution">
    <text evidence="2">The sequence shown here is derived from an EMBL/GenBank/DDBJ whole genome shotgun (WGS) entry which is preliminary data.</text>
</comment>
<dbReference type="AlphaFoldDB" id="A0A9W9SCP0"/>
<dbReference type="OrthoDB" id="10546764at2759"/>
<reference evidence="2" key="2">
    <citation type="journal article" date="2023" name="IMA Fungus">
        <title>Comparative genomic study of the Penicillium genus elucidates a diverse pangenome and 15 lateral gene transfer events.</title>
        <authorList>
            <person name="Petersen C."/>
            <person name="Sorensen T."/>
            <person name="Nielsen M.R."/>
            <person name="Sondergaard T.E."/>
            <person name="Sorensen J.L."/>
            <person name="Fitzpatrick D.A."/>
            <person name="Frisvad J.C."/>
            <person name="Nielsen K.L."/>
        </authorList>
    </citation>
    <scope>NUCLEOTIDE SEQUENCE</scope>
    <source>
        <strain evidence="2">IBT 3081</strain>
    </source>
</reference>
<name>A0A9W9SCP0_9EURO</name>
<dbReference type="EMBL" id="JAPZBT010000002">
    <property type="protein sequence ID" value="KAJ5375707.1"/>
    <property type="molecule type" value="Genomic_DNA"/>
</dbReference>
<organism evidence="2 3">
    <name type="scientific">Penicillium concentricum</name>
    <dbReference type="NCBI Taxonomy" id="293559"/>
    <lineage>
        <taxon>Eukaryota</taxon>
        <taxon>Fungi</taxon>
        <taxon>Dikarya</taxon>
        <taxon>Ascomycota</taxon>
        <taxon>Pezizomycotina</taxon>
        <taxon>Eurotiomycetes</taxon>
        <taxon>Eurotiomycetidae</taxon>
        <taxon>Eurotiales</taxon>
        <taxon>Aspergillaceae</taxon>
        <taxon>Penicillium</taxon>
    </lineage>
</organism>
<feature type="region of interest" description="Disordered" evidence="1">
    <location>
        <begin position="1"/>
        <end position="32"/>
    </location>
</feature>
<dbReference type="Proteomes" id="UP001147752">
    <property type="component" value="Unassembled WGS sequence"/>
</dbReference>
<sequence>MSFQEPCDPVADDPAATAVPDPVGPDASQRTASQQNALIAIKDVLVTLDKVIRELFMDRCRIRAHIAEQRAALDDQLDLLEATDSRIDELRLLWDSIAARLGLRSNN</sequence>
<proteinExistence type="predicted"/>
<gene>
    <name evidence="2" type="ORF">N7517_007713</name>
</gene>